<comment type="caution">
    <text evidence="1">The sequence shown here is derived from an EMBL/GenBank/DDBJ whole genome shotgun (WGS) entry which is preliminary data.</text>
</comment>
<evidence type="ECO:0000313" key="2">
    <source>
        <dbReference type="Proteomes" id="UP001595681"/>
    </source>
</evidence>
<keyword evidence="2" id="KW-1185">Reference proteome</keyword>
<dbReference type="RefSeq" id="WP_380798538.1">
    <property type="nucleotide sequence ID" value="NZ_JBHRVU010000005.1"/>
</dbReference>
<dbReference type="EMBL" id="JBHRVU010000005">
    <property type="protein sequence ID" value="MFC3443688.1"/>
    <property type="molecule type" value="Genomic_DNA"/>
</dbReference>
<name>A0ABV7NJL3_9SPHN</name>
<organism evidence="1 2">
    <name type="scientific">Sphingobium rhizovicinum</name>
    <dbReference type="NCBI Taxonomy" id="432308"/>
    <lineage>
        <taxon>Bacteria</taxon>
        <taxon>Pseudomonadati</taxon>
        <taxon>Pseudomonadota</taxon>
        <taxon>Alphaproteobacteria</taxon>
        <taxon>Sphingomonadales</taxon>
        <taxon>Sphingomonadaceae</taxon>
        <taxon>Sphingobium</taxon>
    </lineage>
</organism>
<sequence>MSLLLSALQRWRALHDAARREFLRDPNVILFERASASAASRDGAHGR</sequence>
<accession>A0ABV7NJL3</accession>
<proteinExistence type="predicted"/>
<gene>
    <name evidence="1" type="ORF">ACFOKF_21245</name>
</gene>
<dbReference type="Proteomes" id="UP001595681">
    <property type="component" value="Unassembled WGS sequence"/>
</dbReference>
<protein>
    <submittedName>
        <fullName evidence="1">Uncharacterized protein</fullName>
    </submittedName>
</protein>
<reference evidence="2" key="1">
    <citation type="journal article" date="2019" name="Int. J. Syst. Evol. Microbiol.">
        <title>The Global Catalogue of Microorganisms (GCM) 10K type strain sequencing project: providing services to taxonomists for standard genome sequencing and annotation.</title>
        <authorList>
            <consortium name="The Broad Institute Genomics Platform"/>
            <consortium name="The Broad Institute Genome Sequencing Center for Infectious Disease"/>
            <person name="Wu L."/>
            <person name="Ma J."/>
        </authorList>
    </citation>
    <scope>NUCLEOTIDE SEQUENCE [LARGE SCALE GENOMIC DNA]</scope>
    <source>
        <strain evidence="2">CCM 7491</strain>
    </source>
</reference>
<evidence type="ECO:0000313" key="1">
    <source>
        <dbReference type="EMBL" id="MFC3443688.1"/>
    </source>
</evidence>